<evidence type="ECO:0000256" key="7">
    <source>
        <dbReference type="SAM" id="Phobius"/>
    </source>
</evidence>
<evidence type="ECO:0000256" key="3">
    <source>
        <dbReference type="ARBA" id="ARBA00022475"/>
    </source>
</evidence>
<gene>
    <name evidence="8" type="ORF">RSO01_04530</name>
</gene>
<dbReference type="EMBL" id="BKAJ01000005">
    <property type="protein sequence ID" value="GEP53287.1"/>
    <property type="molecule type" value="Genomic_DNA"/>
</dbReference>
<evidence type="ECO:0000256" key="2">
    <source>
        <dbReference type="ARBA" id="ARBA00005262"/>
    </source>
</evidence>
<keyword evidence="4 7" id="KW-0812">Transmembrane</keyword>
<keyword evidence="9" id="KW-1185">Reference proteome</keyword>
<feature type="transmembrane region" description="Helical" evidence="7">
    <location>
        <begin position="21"/>
        <end position="40"/>
    </location>
</feature>
<accession>A0A512N2R6</accession>
<evidence type="ECO:0000256" key="1">
    <source>
        <dbReference type="ARBA" id="ARBA00004651"/>
    </source>
</evidence>
<dbReference type="AlphaFoldDB" id="A0A512N2R6"/>
<keyword evidence="5 7" id="KW-1133">Transmembrane helix</keyword>
<dbReference type="InterPro" id="IPR052518">
    <property type="entry name" value="CHR_Transporter"/>
</dbReference>
<feature type="transmembrane region" description="Helical" evidence="7">
    <location>
        <begin position="151"/>
        <end position="184"/>
    </location>
</feature>
<dbReference type="InterPro" id="IPR003370">
    <property type="entry name" value="Chromate_transpt"/>
</dbReference>
<dbReference type="GO" id="GO:0005886">
    <property type="term" value="C:plasma membrane"/>
    <property type="evidence" value="ECO:0007669"/>
    <property type="project" value="UniProtKB-SubCell"/>
</dbReference>
<comment type="subcellular location">
    <subcellularLocation>
        <location evidence="1">Cell membrane</location>
        <topology evidence="1">Multi-pass membrane protein</topology>
    </subcellularLocation>
</comment>
<dbReference type="Pfam" id="PF02417">
    <property type="entry name" value="Chromate_transp"/>
    <property type="match status" value="1"/>
</dbReference>
<dbReference type="PANTHER" id="PTHR43663">
    <property type="entry name" value="CHROMATE TRANSPORT PROTEIN-RELATED"/>
    <property type="match status" value="1"/>
</dbReference>
<evidence type="ECO:0000256" key="6">
    <source>
        <dbReference type="ARBA" id="ARBA00023136"/>
    </source>
</evidence>
<proteinExistence type="inferred from homology"/>
<name>A0A512N2R6_9HYPH</name>
<protein>
    <submittedName>
        <fullName evidence="8">Chromate transporter</fullName>
    </submittedName>
</protein>
<reference evidence="8 9" key="1">
    <citation type="submission" date="2019-07" db="EMBL/GenBank/DDBJ databases">
        <title>Whole genome shotgun sequence of Reyranella soli NBRC 108950.</title>
        <authorList>
            <person name="Hosoyama A."/>
            <person name="Uohara A."/>
            <person name="Ohji S."/>
            <person name="Ichikawa N."/>
        </authorList>
    </citation>
    <scope>NUCLEOTIDE SEQUENCE [LARGE SCALE GENOMIC DNA]</scope>
    <source>
        <strain evidence="8 9">NBRC 108950</strain>
    </source>
</reference>
<keyword evidence="3" id="KW-1003">Cell membrane</keyword>
<dbReference type="PANTHER" id="PTHR43663:SF1">
    <property type="entry name" value="CHROMATE TRANSPORTER"/>
    <property type="match status" value="1"/>
</dbReference>
<comment type="caution">
    <text evidence="8">The sequence shown here is derived from an EMBL/GenBank/DDBJ whole genome shotgun (WGS) entry which is preliminary data.</text>
</comment>
<comment type="similarity">
    <text evidence="2">Belongs to the chromate ion transporter (CHR) (TC 2.A.51) family.</text>
</comment>
<organism evidence="8 9">
    <name type="scientific">Reyranella soli</name>
    <dbReference type="NCBI Taxonomy" id="1230389"/>
    <lineage>
        <taxon>Bacteria</taxon>
        <taxon>Pseudomonadati</taxon>
        <taxon>Pseudomonadota</taxon>
        <taxon>Alphaproteobacteria</taxon>
        <taxon>Hyphomicrobiales</taxon>
        <taxon>Reyranellaceae</taxon>
        <taxon>Reyranella</taxon>
    </lineage>
</organism>
<keyword evidence="6 7" id="KW-0472">Membrane</keyword>
<evidence type="ECO:0000256" key="4">
    <source>
        <dbReference type="ARBA" id="ARBA00022692"/>
    </source>
</evidence>
<feature type="transmembrane region" description="Helical" evidence="7">
    <location>
        <begin position="86"/>
        <end position="109"/>
    </location>
</feature>
<dbReference type="GO" id="GO:0015109">
    <property type="term" value="F:chromate transmembrane transporter activity"/>
    <property type="evidence" value="ECO:0007669"/>
    <property type="project" value="InterPro"/>
</dbReference>
<dbReference type="Proteomes" id="UP000321058">
    <property type="component" value="Unassembled WGS sequence"/>
</dbReference>
<evidence type="ECO:0000256" key="5">
    <source>
        <dbReference type="ARBA" id="ARBA00022989"/>
    </source>
</evidence>
<sequence length="190" mass="19816">MVSLPGMQHNDPSRSVGKIELFLGFLKIGLLGFGGVGPWVRHVIVEERRWLTDQEFAEILGAGQILPGPNTTNAAVFVGDRFQGPLGVLACLLGMMAMPLVIVTSLAVVYDRVASIPEVNAGLTGAAAAAAGLVLGTALKMIRNIRPGPVAWLVIAVGFAAVAVLGWPLVPVVIVLVLVAIGLAMLRRPA</sequence>
<feature type="transmembrane region" description="Helical" evidence="7">
    <location>
        <begin position="121"/>
        <end position="139"/>
    </location>
</feature>
<evidence type="ECO:0000313" key="9">
    <source>
        <dbReference type="Proteomes" id="UP000321058"/>
    </source>
</evidence>
<evidence type="ECO:0000313" key="8">
    <source>
        <dbReference type="EMBL" id="GEP53287.1"/>
    </source>
</evidence>